<dbReference type="GO" id="GO:1902936">
    <property type="term" value="F:phosphatidylinositol bisphosphate binding"/>
    <property type="evidence" value="ECO:0007669"/>
    <property type="project" value="TreeGrafter"/>
</dbReference>
<evidence type="ECO:0000259" key="2">
    <source>
        <dbReference type="PROSITE" id="PS50191"/>
    </source>
</evidence>
<evidence type="ECO:0000313" key="3">
    <source>
        <dbReference type="EMBL" id="KAB0798077.1"/>
    </source>
</evidence>
<reference evidence="3 4" key="1">
    <citation type="journal article" date="2018" name="Elife">
        <title>Firefly genomes illuminate parallel origins of bioluminescence in beetles.</title>
        <authorList>
            <person name="Fallon T.R."/>
            <person name="Lower S.E."/>
            <person name="Chang C.H."/>
            <person name="Bessho-Uehara M."/>
            <person name="Martin G.J."/>
            <person name="Bewick A.J."/>
            <person name="Behringer M."/>
            <person name="Debat H.J."/>
            <person name="Wong I."/>
            <person name="Day J.C."/>
            <person name="Suvorov A."/>
            <person name="Silva C.J."/>
            <person name="Stanger-Hall K.F."/>
            <person name="Hall D.W."/>
            <person name="Schmitz R.J."/>
            <person name="Nelson D.R."/>
            <person name="Lewis S.M."/>
            <person name="Shigenobu S."/>
            <person name="Bybee S.M."/>
            <person name="Larracuente A.M."/>
            <person name="Oba Y."/>
            <person name="Weng J.K."/>
        </authorList>
    </citation>
    <scope>NUCLEOTIDE SEQUENCE [LARGE SCALE GENOMIC DNA]</scope>
    <source>
        <strain evidence="3">1611_PpyrPB1</strain>
        <tissue evidence="3">Whole body</tissue>
    </source>
</reference>
<accession>A0A5N4AL85</accession>
<dbReference type="PANTHER" id="PTHR10174">
    <property type="entry name" value="ALPHA-TOCOPHEROL TRANSFER PROTEIN-RELATED"/>
    <property type="match status" value="1"/>
</dbReference>
<name>A0A5N4AL85_PHOPY</name>
<dbReference type="InParanoid" id="A0A5N4AL85"/>
<dbReference type="Gene3D" id="3.40.525.10">
    <property type="entry name" value="CRAL-TRIO lipid binding domain"/>
    <property type="match status" value="1"/>
</dbReference>
<dbReference type="InterPro" id="IPR001251">
    <property type="entry name" value="CRAL-TRIO_dom"/>
</dbReference>
<feature type="region of interest" description="Disordered" evidence="1">
    <location>
        <begin position="275"/>
        <end position="304"/>
    </location>
</feature>
<evidence type="ECO:0000313" key="4">
    <source>
        <dbReference type="Proteomes" id="UP000327044"/>
    </source>
</evidence>
<dbReference type="Gene3D" id="1.10.8.20">
    <property type="entry name" value="N-terminal domain of phosphatidylinositol transfer protein sec14p"/>
    <property type="match status" value="1"/>
</dbReference>
<dbReference type="Proteomes" id="UP000327044">
    <property type="component" value="Unassembled WGS sequence"/>
</dbReference>
<dbReference type="AlphaFoldDB" id="A0A5N4AL85"/>
<proteinExistence type="predicted"/>
<dbReference type="CDD" id="cd00170">
    <property type="entry name" value="SEC14"/>
    <property type="match status" value="1"/>
</dbReference>
<dbReference type="Pfam" id="PF00650">
    <property type="entry name" value="CRAL_TRIO"/>
    <property type="match status" value="1"/>
</dbReference>
<dbReference type="SUPFAM" id="SSF52087">
    <property type="entry name" value="CRAL/TRIO domain"/>
    <property type="match status" value="1"/>
</dbReference>
<dbReference type="EMBL" id="VVIM01000006">
    <property type="protein sequence ID" value="KAB0798077.1"/>
    <property type="molecule type" value="Genomic_DNA"/>
</dbReference>
<keyword evidence="4" id="KW-1185">Reference proteome</keyword>
<dbReference type="InterPro" id="IPR036273">
    <property type="entry name" value="CRAL/TRIO_N_dom_sf"/>
</dbReference>
<dbReference type="PANTHER" id="PTHR10174:SF224">
    <property type="entry name" value="RETINOL-BINDING PROTEIN PINTA"/>
    <property type="match status" value="1"/>
</dbReference>
<comment type="caution">
    <text evidence="3">The sequence shown here is derived from an EMBL/GenBank/DDBJ whole genome shotgun (WGS) entry which is preliminary data.</text>
</comment>
<evidence type="ECO:0000256" key="1">
    <source>
        <dbReference type="SAM" id="MobiDB-lite"/>
    </source>
</evidence>
<dbReference type="SMART" id="SM01100">
    <property type="entry name" value="CRAL_TRIO_N"/>
    <property type="match status" value="1"/>
</dbReference>
<gene>
    <name evidence="3" type="ORF">PPYR_09070</name>
</gene>
<organism evidence="3 4">
    <name type="scientific">Photinus pyralis</name>
    <name type="common">Common eastern firefly</name>
    <name type="synonym">Lampyris pyralis</name>
    <dbReference type="NCBI Taxonomy" id="7054"/>
    <lineage>
        <taxon>Eukaryota</taxon>
        <taxon>Metazoa</taxon>
        <taxon>Ecdysozoa</taxon>
        <taxon>Arthropoda</taxon>
        <taxon>Hexapoda</taxon>
        <taxon>Insecta</taxon>
        <taxon>Pterygota</taxon>
        <taxon>Neoptera</taxon>
        <taxon>Endopterygota</taxon>
        <taxon>Coleoptera</taxon>
        <taxon>Polyphaga</taxon>
        <taxon>Elateriformia</taxon>
        <taxon>Elateroidea</taxon>
        <taxon>Lampyridae</taxon>
        <taxon>Lampyrinae</taxon>
        <taxon>Photinus</taxon>
    </lineage>
</organism>
<dbReference type="InterPro" id="IPR036865">
    <property type="entry name" value="CRAL-TRIO_dom_sf"/>
</dbReference>
<dbReference type="GO" id="GO:0016020">
    <property type="term" value="C:membrane"/>
    <property type="evidence" value="ECO:0007669"/>
    <property type="project" value="TreeGrafter"/>
</dbReference>
<dbReference type="PRINTS" id="PR00180">
    <property type="entry name" value="CRETINALDHBP"/>
</dbReference>
<dbReference type="InterPro" id="IPR011074">
    <property type="entry name" value="CRAL/TRIO_N_dom"/>
</dbReference>
<dbReference type="SUPFAM" id="SSF46938">
    <property type="entry name" value="CRAL/TRIO N-terminal domain"/>
    <property type="match status" value="1"/>
</dbReference>
<feature type="domain" description="CRAL-TRIO" evidence="2">
    <location>
        <begin position="42"/>
        <end position="251"/>
    </location>
</feature>
<sequence>MSNNDVLNTCKEEDLNEDSISIQNGLEMIREWLRKQPHLNVRDDDESLLIFLRSSKYSIQRTKEKLDNYYSMITLLPEMFDDRDPFASDIQTLLNVGTMVPLPNTLGKCGPRIIFYGCGYDPVLVPYTTIMKVCLMMYEILMAEDLNTVAFGIYLLFDLKRFSLKYVLQLTPAILTQHVYCTETGYPLRLKGIQIDNCPPAMDVIIKIANACLKGKVSNRFHVYREDSNLQKEIPLEMLPIEHGGKNGSIKELGAIWKKKMESYREWFRENAKYKTNENLRPGPPKTSDSELGVDGSFRKLAVD</sequence>
<dbReference type="PROSITE" id="PS50191">
    <property type="entry name" value="CRAL_TRIO"/>
    <property type="match status" value="1"/>
</dbReference>
<protein>
    <recommendedName>
        <fullName evidence="2">CRAL-TRIO domain-containing protein</fullName>
    </recommendedName>
</protein>